<name>A0ABQ7NJD3_BRACM</name>
<reference evidence="3 4" key="1">
    <citation type="submission" date="2021-03" db="EMBL/GenBank/DDBJ databases">
        <authorList>
            <person name="King G.J."/>
            <person name="Bancroft I."/>
            <person name="Baten A."/>
            <person name="Bloomfield J."/>
            <person name="Borpatragohain P."/>
            <person name="He Z."/>
            <person name="Irish N."/>
            <person name="Irwin J."/>
            <person name="Liu K."/>
            <person name="Mauleon R.P."/>
            <person name="Moore J."/>
            <person name="Morris R."/>
            <person name="Ostergaard L."/>
            <person name="Wang B."/>
            <person name="Wells R."/>
        </authorList>
    </citation>
    <scope>NUCLEOTIDE SEQUENCE [LARGE SCALE GENOMIC DNA]</scope>
    <source>
        <strain evidence="3">R-o-18</strain>
        <tissue evidence="3">Leaf</tissue>
    </source>
</reference>
<evidence type="ECO:0008006" key="5">
    <source>
        <dbReference type="Google" id="ProtNLM"/>
    </source>
</evidence>
<proteinExistence type="predicted"/>
<protein>
    <recommendedName>
        <fullName evidence="5">Aminotransferase-like plant mobile domain-containing protein</fullName>
    </recommendedName>
</protein>
<dbReference type="Proteomes" id="UP000823674">
    <property type="component" value="Chromosome A02"/>
</dbReference>
<dbReference type="EMBL" id="JADBGQ010000002">
    <property type="protein sequence ID" value="KAG5411002.1"/>
    <property type="molecule type" value="Genomic_DNA"/>
</dbReference>
<dbReference type="PANTHER" id="PTHR31099:SF49">
    <property type="entry name" value="MYOSIN HEAVY CHAIN-LIKE PROTEIN"/>
    <property type="match status" value="1"/>
</dbReference>
<feature type="coiled-coil region" evidence="1">
    <location>
        <begin position="532"/>
        <end position="580"/>
    </location>
</feature>
<dbReference type="PANTHER" id="PTHR31099">
    <property type="entry name" value="OS06G0165300 PROTEIN"/>
    <property type="match status" value="1"/>
</dbReference>
<feature type="region of interest" description="Disordered" evidence="2">
    <location>
        <begin position="637"/>
        <end position="667"/>
    </location>
</feature>
<comment type="caution">
    <text evidence="3">The sequence shown here is derived from an EMBL/GenBank/DDBJ whole genome shotgun (WGS) entry which is preliminary data.</text>
</comment>
<evidence type="ECO:0000256" key="1">
    <source>
        <dbReference type="SAM" id="Coils"/>
    </source>
</evidence>
<keyword evidence="4" id="KW-1185">Reference proteome</keyword>
<accession>A0ABQ7NJD3</accession>
<evidence type="ECO:0000256" key="2">
    <source>
        <dbReference type="SAM" id="MobiDB-lite"/>
    </source>
</evidence>
<feature type="compositionally biased region" description="Basic and acidic residues" evidence="2">
    <location>
        <begin position="642"/>
        <end position="657"/>
    </location>
</feature>
<organism evidence="3 4">
    <name type="scientific">Brassica rapa subsp. trilocularis</name>
    <dbReference type="NCBI Taxonomy" id="1813537"/>
    <lineage>
        <taxon>Eukaryota</taxon>
        <taxon>Viridiplantae</taxon>
        <taxon>Streptophyta</taxon>
        <taxon>Embryophyta</taxon>
        <taxon>Tracheophyta</taxon>
        <taxon>Spermatophyta</taxon>
        <taxon>Magnoliopsida</taxon>
        <taxon>eudicotyledons</taxon>
        <taxon>Gunneridae</taxon>
        <taxon>Pentapetalae</taxon>
        <taxon>rosids</taxon>
        <taxon>malvids</taxon>
        <taxon>Brassicales</taxon>
        <taxon>Brassicaceae</taxon>
        <taxon>Brassiceae</taxon>
        <taxon>Brassica</taxon>
    </lineage>
</organism>
<evidence type="ECO:0000313" key="3">
    <source>
        <dbReference type="EMBL" id="KAG5411002.1"/>
    </source>
</evidence>
<evidence type="ECO:0000313" key="4">
    <source>
        <dbReference type="Proteomes" id="UP000823674"/>
    </source>
</evidence>
<sequence length="667" mass="73987">MTRLELCRAVHSRVGDLAGNWFLITPWFFGRDPLVLEKIWEHFVFEKTLEAGVSESGRQQRDLQGPCPLVRSFAGKGGPFVTSSRDSNPRMAFPSDAFFLPSASEMGTESGPDSSSIGSRVRSNRLRVVPVESMDSSDSFLDLTAAAKNPKALVTGNTSPAEGSQYLPIGPPSVIGAEEVAIWRKKYNLPDDVVIRAPEPGEVVSDFGVDEVPVYEGYFASGFRDHVPSLIAKISETLGISPAQLNPPAWRTLIALQNLGDLYWFLIGVTEVLCSYSVVPLNSVEWKYYLRPRSKEPPVREVPKKEMKKLLAFEGNWTEKVAFSHLSGFSATWRLQDLPRVDCFSWRDTIDQVSKLPLECRQVSFLVSEAALKRCSVWGEMSRSKGNEALVEYKKALEVMSAKKVAPKRAISTEDDEVQFIGSNKRRTSAAAVPSSSKKISKVSGYSPKDSSSTPYDWATVLNNLNTKVFPSTPVLLASEEDSSTAIQSLQGDLLEVASQLYHLGERMESVVSTKVEMDNLTSQLRKEKDPVLAKDREIKELTLKVKNQEEAGELAVVENASLRSQLKEREEELIDEKDTAATFDVDKTMAVNGAKIMARWELMREWLSGQTDAWDPATTLEQYKMVKITEAEFLGLPPPSFEHEPKVLGGAEKKTPEPSADDPPPN</sequence>
<gene>
    <name evidence="3" type="primary">A02g508610.1_BraROA</name>
    <name evidence="3" type="ORF">IGI04_007321</name>
</gene>
<keyword evidence="1" id="KW-0175">Coiled coil</keyword>